<evidence type="ECO:0000313" key="2">
    <source>
        <dbReference type="EMBL" id="MPN22037.1"/>
    </source>
</evidence>
<dbReference type="PANTHER" id="PTHR33169:SF14">
    <property type="entry name" value="TRANSCRIPTIONAL REGULATOR RV3488"/>
    <property type="match status" value="1"/>
</dbReference>
<dbReference type="AlphaFoldDB" id="A0A645G554"/>
<protein>
    <recommendedName>
        <fullName evidence="1">Transcription regulator PadR N-terminal domain-containing protein</fullName>
    </recommendedName>
</protein>
<feature type="domain" description="Transcription regulator PadR N-terminal" evidence="1">
    <location>
        <begin position="24"/>
        <end position="95"/>
    </location>
</feature>
<name>A0A645G554_9ZZZZ</name>
<sequence length="114" mass="13112">MYCKVGDIVANKTQLLKGILEGCILKIINEKETYGYEIVEKLKNYGLEDISEGSIYPLLIRLEKNEFLNSTMKDSPFGPKRKYYSLSIKGKEELESFKGAWEYLSKVVSNIMED</sequence>
<proteinExistence type="predicted"/>
<organism evidence="2">
    <name type="scientific">bioreactor metagenome</name>
    <dbReference type="NCBI Taxonomy" id="1076179"/>
    <lineage>
        <taxon>unclassified sequences</taxon>
        <taxon>metagenomes</taxon>
        <taxon>ecological metagenomes</taxon>
    </lineage>
</organism>
<dbReference type="PANTHER" id="PTHR33169">
    <property type="entry name" value="PADR-FAMILY TRANSCRIPTIONAL REGULATOR"/>
    <property type="match status" value="1"/>
</dbReference>
<dbReference type="Gene3D" id="1.10.10.10">
    <property type="entry name" value="Winged helix-like DNA-binding domain superfamily/Winged helix DNA-binding domain"/>
    <property type="match status" value="1"/>
</dbReference>
<comment type="caution">
    <text evidence="2">The sequence shown here is derived from an EMBL/GenBank/DDBJ whole genome shotgun (WGS) entry which is preliminary data.</text>
</comment>
<gene>
    <name evidence="2" type="ORF">SDC9_169420</name>
</gene>
<dbReference type="SUPFAM" id="SSF46785">
    <property type="entry name" value="Winged helix' DNA-binding domain"/>
    <property type="match status" value="1"/>
</dbReference>
<dbReference type="InterPro" id="IPR052509">
    <property type="entry name" value="Metal_resp_DNA-bind_regulator"/>
</dbReference>
<dbReference type="Pfam" id="PF03551">
    <property type="entry name" value="PadR"/>
    <property type="match status" value="1"/>
</dbReference>
<dbReference type="InterPro" id="IPR036390">
    <property type="entry name" value="WH_DNA-bd_sf"/>
</dbReference>
<accession>A0A645G554</accession>
<dbReference type="InterPro" id="IPR036388">
    <property type="entry name" value="WH-like_DNA-bd_sf"/>
</dbReference>
<dbReference type="EMBL" id="VSSQ01070181">
    <property type="protein sequence ID" value="MPN22037.1"/>
    <property type="molecule type" value="Genomic_DNA"/>
</dbReference>
<dbReference type="InterPro" id="IPR005149">
    <property type="entry name" value="Tscrpt_reg_PadR_N"/>
</dbReference>
<evidence type="ECO:0000259" key="1">
    <source>
        <dbReference type="Pfam" id="PF03551"/>
    </source>
</evidence>
<reference evidence="2" key="1">
    <citation type="submission" date="2019-08" db="EMBL/GenBank/DDBJ databases">
        <authorList>
            <person name="Kucharzyk K."/>
            <person name="Murdoch R.W."/>
            <person name="Higgins S."/>
            <person name="Loffler F."/>
        </authorList>
    </citation>
    <scope>NUCLEOTIDE SEQUENCE</scope>
</reference>